<keyword evidence="7" id="KW-0472">Membrane</keyword>
<proteinExistence type="predicted"/>
<evidence type="ECO:0000256" key="6">
    <source>
        <dbReference type="ARBA" id="ARBA00022927"/>
    </source>
</evidence>
<keyword evidence="3" id="KW-1003">Cell membrane</keyword>
<organism evidence="8">
    <name type="scientific">hydrothermal vent metagenome</name>
    <dbReference type="NCBI Taxonomy" id="652676"/>
    <lineage>
        <taxon>unclassified sequences</taxon>
        <taxon>metagenomes</taxon>
        <taxon>ecological metagenomes</taxon>
    </lineage>
</organism>
<keyword evidence="4" id="KW-0997">Cell inner membrane</keyword>
<name>A0A3B0XG13_9ZZZZ</name>
<evidence type="ECO:0000256" key="4">
    <source>
        <dbReference type="ARBA" id="ARBA00022519"/>
    </source>
</evidence>
<protein>
    <recommendedName>
        <fullName evidence="9">General secretion pathway protein N</fullName>
    </recommendedName>
</protein>
<dbReference type="EMBL" id="UOFE01000049">
    <property type="protein sequence ID" value="VAW55536.1"/>
    <property type="molecule type" value="Genomic_DNA"/>
</dbReference>
<keyword evidence="5" id="KW-0812">Transmembrane</keyword>
<reference evidence="8" key="1">
    <citation type="submission" date="2018-06" db="EMBL/GenBank/DDBJ databases">
        <authorList>
            <person name="Zhirakovskaya E."/>
        </authorList>
    </citation>
    <scope>NUCLEOTIDE SEQUENCE</scope>
</reference>
<evidence type="ECO:0000256" key="1">
    <source>
        <dbReference type="ARBA" id="ARBA00004533"/>
    </source>
</evidence>
<accession>A0A3B0XG13</accession>
<dbReference type="GO" id="GO:0005886">
    <property type="term" value="C:plasma membrane"/>
    <property type="evidence" value="ECO:0007669"/>
    <property type="project" value="UniProtKB-SubCell"/>
</dbReference>
<sequence>MKKRHYIITAIVSYFLFLIATVPAKPFVELINDDGLVLIQGISGTLWNGKARIIDIDNIAQLDNTKWSLSGWKIFTGRIAIDIDTQYSDRALTAEIGSSFLGRIFINNLTADITAENVAKLANIPIAQLSGLISVDIEHAQWKQGELPLATGIINWKNATVTVAESASLGNVTIILNESDDQFLTADIKNQDGDIKINGDAKLVPEANYAVNITLSPTASASNNIKQSLNLFAKKQNNGTYLIDNQGSLDQIGLL</sequence>
<evidence type="ECO:0000256" key="5">
    <source>
        <dbReference type="ARBA" id="ARBA00022692"/>
    </source>
</evidence>
<evidence type="ECO:0000256" key="2">
    <source>
        <dbReference type="ARBA" id="ARBA00022448"/>
    </source>
</evidence>
<dbReference type="GO" id="GO:0015627">
    <property type="term" value="C:type II protein secretion system complex"/>
    <property type="evidence" value="ECO:0007669"/>
    <property type="project" value="InterPro"/>
</dbReference>
<dbReference type="InterPro" id="IPR022792">
    <property type="entry name" value="T2SS_protein-GspN"/>
</dbReference>
<evidence type="ECO:0000313" key="8">
    <source>
        <dbReference type="EMBL" id="VAW55536.1"/>
    </source>
</evidence>
<evidence type="ECO:0000256" key="7">
    <source>
        <dbReference type="ARBA" id="ARBA00023136"/>
    </source>
</evidence>
<keyword evidence="2" id="KW-0813">Transport</keyword>
<dbReference type="GO" id="GO:0015628">
    <property type="term" value="P:protein secretion by the type II secretion system"/>
    <property type="evidence" value="ECO:0007669"/>
    <property type="project" value="InterPro"/>
</dbReference>
<comment type="subcellular location">
    <subcellularLocation>
        <location evidence="1">Cell inner membrane</location>
    </subcellularLocation>
</comment>
<keyword evidence="6" id="KW-0653">Protein transport</keyword>
<evidence type="ECO:0008006" key="9">
    <source>
        <dbReference type="Google" id="ProtNLM"/>
    </source>
</evidence>
<evidence type="ECO:0000256" key="3">
    <source>
        <dbReference type="ARBA" id="ARBA00022475"/>
    </source>
</evidence>
<gene>
    <name evidence="8" type="ORF">MNBD_GAMMA05-2107</name>
</gene>
<dbReference type="AlphaFoldDB" id="A0A3B0XG13"/>
<dbReference type="Pfam" id="PF01203">
    <property type="entry name" value="T2SSN"/>
    <property type="match status" value="1"/>
</dbReference>